<dbReference type="SUPFAM" id="SSF52821">
    <property type="entry name" value="Rhodanese/Cell cycle control phosphatase"/>
    <property type="match status" value="2"/>
</dbReference>
<keyword evidence="1 3" id="KW-0808">Transferase</keyword>
<evidence type="ECO:0000256" key="2">
    <source>
        <dbReference type="ARBA" id="ARBA00022737"/>
    </source>
</evidence>
<dbReference type="PROSITE" id="PS50206">
    <property type="entry name" value="RHODANESE_3"/>
    <property type="match status" value="2"/>
</dbReference>
<keyword evidence="6" id="KW-1185">Reference proteome</keyword>
<sequence>MLISSEELHSIIRTGAHPAPVVLDVRWKLGQVDGRANYDDGHIPSAIFVDLDHDLADRPVIGGARHPLPHPETWATTLRRWGLDNDSRVVVYDDMGGTVAARAWWMLRWAGLRTVKILDGGWQSWTRNRYPVAVGPGNPVWPGTFQFVGPAMPVAQIADVERWTEHGTLLDARLPGRYTGKTGAQVDRRIGHIPGAKNMPALDLVHEDMTFLPPEEIRAKLAARGINGPEDAKEVATYCGSGVNATQVIFAMELAGLPGATLYPGSWSEWGSDRARPAETGV</sequence>
<organism evidence="5 6">
    <name type="scientific">Dietzia timorensis</name>
    <dbReference type="NCBI Taxonomy" id="499555"/>
    <lineage>
        <taxon>Bacteria</taxon>
        <taxon>Bacillati</taxon>
        <taxon>Actinomycetota</taxon>
        <taxon>Actinomycetes</taxon>
        <taxon>Mycobacteriales</taxon>
        <taxon>Dietziaceae</taxon>
        <taxon>Dietzia</taxon>
    </lineage>
</organism>
<dbReference type="PANTHER" id="PTHR11364">
    <property type="entry name" value="THIOSULFATE SULFERTANSFERASE"/>
    <property type="match status" value="1"/>
</dbReference>
<dbReference type="Pfam" id="PF00581">
    <property type="entry name" value="Rhodanese"/>
    <property type="match status" value="2"/>
</dbReference>
<dbReference type="SMART" id="SM00450">
    <property type="entry name" value="RHOD"/>
    <property type="match status" value="2"/>
</dbReference>
<keyword evidence="5" id="KW-0670">Pyruvate</keyword>
<dbReference type="PROSITE" id="PS00683">
    <property type="entry name" value="RHODANESE_2"/>
    <property type="match status" value="1"/>
</dbReference>
<accession>A0A173LN17</accession>
<feature type="domain" description="Rhodanese" evidence="4">
    <location>
        <begin position="16"/>
        <end position="134"/>
    </location>
</feature>
<name>A0A173LN17_9ACTN</name>
<dbReference type="CDD" id="cd01448">
    <property type="entry name" value="TST_Repeat_1"/>
    <property type="match status" value="1"/>
</dbReference>
<dbReference type="CDD" id="cd01449">
    <property type="entry name" value="TST_Repeat_2"/>
    <property type="match status" value="1"/>
</dbReference>
<evidence type="ECO:0000256" key="1">
    <source>
        <dbReference type="ARBA" id="ARBA00022679"/>
    </source>
</evidence>
<dbReference type="InterPro" id="IPR001763">
    <property type="entry name" value="Rhodanese-like_dom"/>
</dbReference>
<dbReference type="KEGG" id="dtm:BJL86_2905"/>
<dbReference type="AlphaFoldDB" id="A0A173LN17"/>
<evidence type="ECO:0000313" key="5">
    <source>
        <dbReference type="EMBL" id="ANI93665.1"/>
    </source>
</evidence>
<dbReference type="GO" id="GO:0004792">
    <property type="term" value="F:thiosulfate-cyanide sulfurtransferase activity"/>
    <property type="evidence" value="ECO:0007669"/>
    <property type="project" value="InterPro"/>
</dbReference>
<dbReference type="Gene3D" id="3.40.250.10">
    <property type="entry name" value="Rhodanese-like domain"/>
    <property type="match status" value="2"/>
</dbReference>
<dbReference type="EMBL" id="CP015961">
    <property type="protein sequence ID" value="ANI93665.1"/>
    <property type="molecule type" value="Genomic_DNA"/>
</dbReference>
<dbReference type="InterPro" id="IPR036873">
    <property type="entry name" value="Rhodanese-like_dom_sf"/>
</dbReference>
<evidence type="ECO:0000256" key="3">
    <source>
        <dbReference type="RuleBase" id="RU000507"/>
    </source>
</evidence>
<gene>
    <name evidence="5" type="ORF">BJL86_2905</name>
</gene>
<dbReference type="InterPro" id="IPR045078">
    <property type="entry name" value="TST/MPST-like"/>
</dbReference>
<evidence type="ECO:0000259" key="4">
    <source>
        <dbReference type="PROSITE" id="PS50206"/>
    </source>
</evidence>
<proteinExistence type="predicted"/>
<feature type="domain" description="Rhodanese" evidence="4">
    <location>
        <begin position="168"/>
        <end position="279"/>
    </location>
</feature>
<evidence type="ECO:0000313" key="6">
    <source>
        <dbReference type="Proteomes" id="UP000186104"/>
    </source>
</evidence>
<dbReference type="STRING" id="499555.BJL86_2905"/>
<dbReference type="Proteomes" id="UP000186104">
    <property type="component" value="Chromosome"/>
</dbReference>
<dbReference type="RefSeq" id="WP_067474204.1">
    <property type="nucleotide sequence ID" value="NZ_CP015961.1"/>
</dbReference>
<dbReference type="PANTHER" id="PTHR11364:SF27">
    <property type="entry name" value="SULFURTRANSFERASE"/>
    <property type="match status" value="1"/>
</dbReference>
<reference evidence="5 6" key="1">
    <citation type="submission" date="2016-06" db="EMBL/GenBank/DDBJ databases">
        <title>Complete genome sequence of a saline-alkali tolerant type strain Dietzia timorensis ID05-A0528T.</title>
        <authorList>
            <person name="Wu X."/>
        </authorList>
    </citation>
    <scope>NUCLEOTIDE SEQUENCE [LARGE SCALE GENOMIC DNA]</scope>
    <source>
        <strain evidence="5 6">ID05-A0528</strain>
    </source>
</reference>
<protein>
    <recommendedName>
        <fullName evidence="3">Sulfurtransferase</fullName>
    </recommendedName>
</protein>
<dbReference type="InterPro" id="IPR001307">
    <property type="entry name" value="Thiosulphate_STrfase_CS"/>
</dbReference>
<keyword evidence="2" id="KW-0677">Repeat</keyword>